<evidence type="ECO:0000256" key="1">
    <source>
        <dbReference type="SAM" id="MobiDB-lite"/>
    </source>
</evidence>
<dbReference type="AlphaFoldDB" id="A0A5N6QVV2"/>
<protein>
    <submittedName>
        <fullName evidence="2">Uncharacterized protein</fullName>
    </submittedName>
</protein>
<organism evidence="2 3">
    <name type="scientific">Carpinus fangiana</name>
    <dbReference type="NCBI Taxonomy" id="176857"/>
    <lineage>
        <taxon>Eukaryota</taxon>
        <taxon>Viridiplantae</taxon>
        <taxon>Streptophyta</taxon>
        <taxon>Embryophyta</taxon>
        <taxon>Tracheophyta</taxon>
        <taxon>Spermatophyta</taxon>
        <taxon>Magnoliopsida</taxon>
        <taxon>eudicotyledons</taxon>
        <taxon>Gunneridae</taxon>
        <taxon>Pentapetalae</taxon>
        <taxon>rosids</taxon>
        <taxon>fabids</taxon>
        <taxon>Fagales</taxon>
        <taxon>Betulaceae</taxon>
        <taxon>Carpinus</taxon>
    </lineage>
</organism>
<feature type="compositionally biased region" description="Polar residues" evidence="1">
    <location>
        <begin position="65"/>
        <end position="75"/>
    </location>
</feature>
<feature type="compositionally biased region" description="Basic and acidic residues" evidence="1">
    <location>
        <begin position="78"/>
        <end position="95"/>
    </location>
</feature>
<feature type="region of interest" description="Disordered" evidence="1">
    <location>
        <begin position="63"/>
        <end position="113"/>
    </location>
</feature>
<evidence type="ECO:0000313" key="3">
    <source>
        <dbReference type="Proteomes" id="UP000327013"/>
    </source>
</evidence>
<feature type="compositionally biased region" description="Basic and acidic residues" evidence="1">
    <location>
        <begin position="140"/>
        <end position="151"/>
    </location>
</feature>
<dbReference type="EMBL" id="CM017322">
    <property type="protein sequence ID" value="KAE8010149.1"/>
    <property type="molecule type" value="Genomic_DNA"/>
</dbReference>
<feature type="compositionally biased region" description="Low complexity" evidence="1">
    <location>
        <begin position="152"/>
        <end position="161"/>
    </location>
</feature>
<dbReference type="Proteomes" id="UP000327013">
    <property type="component" value="Chromosome 2"/>
</dbReference>
<feature type="compositionally biased region" description="Basic residues" evidence="1">
    <location>
        <begin position="127"/>
        <end position="137"/>
    </location>
</feature>
<dbReference type="OrthoDB" id="19619at2759"/>
<feature type="region of interest" description="Disordered" evidence="1">
    <location>
        <begin position="125"/>
        <end position="175"/>
    </location>
</feature>
<gene>
    <name evidence="2" type="ORF">FH972_006540</name>
</gene>
<evidence type="ECO:0000313" key="2">
    <source>
        <dbReference type="EMBL" id="KAE8010149.1"/>
    </source>
</evidence>
<reference evidence="2 3" key="1">
    <citation type="submission" date="2019-06" db="EMBL/GenBank/DDBJ databases">
        <title>A chromosomal-level reference genome of Carpinus fangiana (Coryloideae, Betulaceae).</title>
        <authorList>
            <person name="Yang X."/>
            <person name="Wang Z."/>
            <person name="Zhang L."/>
            <person name="Hao G."/>
            <person name="Liu J."/>
            <person name="Yang Y."/>
        </authorList>
    </citation>
    <scope>NUCLEOTIDE SEQUENCE [LARGE SCALE GENOMIC DNA]</scope>
    <source>
        <strain evidence="2">Cfa_2016G</strain>
        <tissue evidence="2">Leaf</tissue>
    </source>
</reference>
<name>A0A5N6QVV2_9ROSI</name>
<proteinExistence type="predicted"/>
<accession>A0A5N6QVV2</accession>
<keyword evidence="3" id="KW-1185">Reference proteome</keyword>
<sequence>MDQREHQLQSLSICHRLYNFIMKTIVSQALKTVPLGSPQPNHGHPIAHGRPCEAALSGAEEVPTVQGTGDDTISSPHIIKDNNDLCIDSGRRPEEEPPISTTAAQLPKAPKKTVSINEVVEEIGTPKKSKKISKATRKSNSFDREEDDQKPLKSILKLPSKPTEKLDSFVNRSSD</sequence>